<name>A0ABS4PAX9_9GAMM</name>
<evidence type="ECO:0000313" key="1">
    <source>
        <dbReference type="EMBL" id="MBP2169805.1"/>
    </source>
</evidence>
<keyword evidence="2" id="KW-1185">Reference proteome</keyword>
<reference evidence="2" key="1">
    <citation type="submission" date="2023-07" db="EMBL/GenBank/DDBJ databases">
        <title>Genome mining of underrepresented organisms for secondary metabolites.</title>
        <authorList>
            <person name="D'Agostino P.M."/>
        </authorList>
    </citation>
    <scope>NUCLEOTIDE SEQUENCE [LARGE SCALE GENOMIC DNA]</scope>
    <source>
        <strain evidence="2">WS4403</strain>
    </source>
</reference>
<dbReference type="Gene3D" id="3.40.50.11550">
    <property type="match status" value="1"/>
</dbReference>
<proteinExistence type="predicted"/>
<dbReference type="CDD" id="cd14729">
    <property type="entry name" value="RtxA-like"/>
    <property type="match status" value="1"/>
</dbReference>
<dbReference type="RefSeq" id="WP_157819438.1">
    <property type="nucleotide sequence ID" value="NZ_JAGGMQ010000001.1"/>
</dbReference>
<comment type="caution">
    <text evidence="1">The sequence shown here is derived from an EMBL/GenBank/DDBJ whole genome shotgun (WGS) entry which is preliminary data.</text>
</comment>
<protein>
    <submittedName>
        <fullName evidence="1">Uncharacterized protein</fullName>
    </submittedName>
</protein>
<dbReference type="Proteomes" id="UP001195624">
    <property type="component" value="Unassembled WGS sequence"/>
</dbReference>
<organism evidence="1 2">
    <name type="scientific">Winslowiella toletana</name>
    <dbReference type="NCBI Taxonomy" id="92490"/>
    <lineage>
        <taxon>Bacteria</taxon>
        <taxon>Pseudomonadati</taxon>
        <taxon>Pseudomonadota</taxon>
        <taxon>Gammaproteobacteria</taxon>
        <taxon>Enterobacterales</taxon>
        <taxon>Erwiniaceae</taxon>
        <taxon>Winslowiella</taxon>
    </lineage>
</organism>
<dbReference type="EMBL" id="JAGGMQ010000001">
    <property type="protein sequence ID" value="MBP2169805.1"/>
    <property type="molecule type" value="Genomic_DNA"/>
</dbReference>
<dbReference type="SUPFAM" id="SSF159501">
    <property type="entry name" value="EreA/ChaN-like"/>
    <property type="match status" value="1"/>
</dbReference>
<accession>A0ABS4PAX9</accession>
<evidence type="ECO:0000313" key="2">
    <source>
        <dbReference type="Proteomes" id="UP001195624"/>
    </source>
</evidence>
<sequence length="367" mass="41425">MENISAFFYISTITLTDIFWKSLLTWKFSMQSVNTAGAELYSINVKNNEFKTKDLTGYENFLIPNQRTKEIVAEKILTTDHLTDKDISVRDMHLLNILIKEKRDSLKEKHTELAKSYVIKPQAKINTPNKSSDIDNERALINSMLTDSSGIVVYKDPGNTLPIDFIIQNIQTLGDNNVKKIYLSGLVSEVHQQYLDEVNKHIGSGYFIPDNLINYLDFIDNTGRLKALIFTAQFKGIKVQALDCIATSVNLNYKTLHSSEKYVVSMKATNIFSAELINQHQKAEAGKFVVIAREFNFTSSDHNFDKTNGDPISIASMTDAYSINVELCTDKNGENKISQNNIGDINSLAADVTLRRNPENHLPLRLS</sequence>
<gene>
    <name evidence="1" type="ORF">J2125_002997</name>
</gene>